<evidence type="ECO:0000313" key="3">
    <source>
        <dbReference type="Proteomes" id="UP001066276"/>
    </source>
</evidence>
<dbReference type="EMBL" id="JANPWB010000012">
    <property type="protein sequence ID" value="KAJ1114329.1"/>
    <property type="molecule type" value="Genomic_DNA"/>
</dbReference>
<feature type="compositionally biased region" description="Basic residues" evidence="1">
    <location>
        <begin position="151"/>
        <end position="170"/>
    </location>
</feature>
<feature type="region of interest" description="Disordered" evidence="1">
    <location>
        <begin position="34"/>
        <end position="170"/>
    </location>
</feature>
<reference evidence="2" key="1">
    <citation type="journal article" date="2022" name="bioRxiv">
        <title>Sequencing and chromosome-scale assembly of the giantPleurodeles waltlgenome.</title>
        <authorList>
            <person name="Brown T."/>
            <person name="Elewa A."/>
            <person name="Iarovenko S."/>
            <person name="Subramanian E."/>
            <person name="Araus A.J."/>
            <person name="Petzold A."/>
            <person name="Susuki M."/>
            <person name="Suzuki K.-i.T."/>
            <person name="Hayashi T."/>
            <person name="Toyoda A."/>
            <person name="Oliveira C."/>
            <person name="Osipova E."/>
            <person name="Leigh N.D."/>
            <person name="Simon A."/>
            <person name="Yun M.H."/>
        </authorList>
    </citation>
    <scope>NUCLEOTIDE SEQUENCE</scope>
    <source>
        <strain evidence="2">20211129_DDA</strain>
        <tissue evidence="2">Liver</tissue>
    </source>
</reference>
<comment type="caution">
    <text evidence="2">The sequence shown here is derived from an EMBL/GenBank/DDBJ whole genome shotgun (WGS) entry which is preliminary data.</text>
</comment>
<dbReference type="AlphaFoldDB" id="A0AAV7NFS9"/>
<feature type="compositionally biased region" description="Basic and acidic residues" evidence="1">
    <location>
        <begin position="111"/>
        <end position="123"/>
    </location>
</feature>
<dbReference type="Proteomes" id="UP001066276">
    <property type="component" value="Chromosome 8"/>
</dbReference>
<name>A0AAV7NFS9_PLEWA</name>
<protein>
    <submittedName>
        <fullName evidence="2">Uncharacterized protein</fullName>
    </submittedName>
</protein>
<evidence type="ECO:0000313" key="2">
    <source>
        <dbReference type="EMBL" id="KAJ1114329.1"/>
    </source>
</evidence>
<sequence>MSADIDAGDIATHVPAGSWIPEIPLKWKIAGSGLRAPATTEAAEPKWRLGSLRLAGPRLWSRPADAAARAESPPKLQKSTGSRPEAGTPAGPGVVRPAETEPPETRTLPSRRAEARGRGEKEVSPAPGSERLGRGRLPHERLSSPEERCQRRSSAKPRRRGASSPGRRNR</sequence>
<organism evidence="2 3">
    <name type="scientific">Pleurodeles waltl</name>
    <name type="common">Iberian ribbed newt</name>
    <dbReference type="NCBI Taxonomy" id="8319"/>
    <lineage>
        <taxon>Eukaryota</taxon>
        <taxon>Metazoa</taxon>
        <taxon>Chordata</taxon>
        <taxon>Craniata</taxon>
        <taxon>Vertebrata</taxon>
        <taxon>Euteleostomi</taxon>
        <taxon>Amphibia</taxon>
        <taxon>Batrachia</taxon>
        <taxon>Caudata</taxon>
        <taxon>Salamandroidea</taxon>
        <taxon>Salamandridae</taxon>
        <taxon>Pleurodelinae</taxon>
        <taxon>Pleurodeles</taxon>
    </lineage>
</organism>
<proteinExistence type="predicted"/>
<keyword evidence="3" id="KW-1185">Reference proteome</keyword>
<evidence type="ECO:0000256" key="1">
    <source>
        <dbReference type="SAM" id="MobiDB-lite"/>
    </source>
</evidence>
<feature type="compositionally biased region" description="Basic and acidic residues" evidence="1">
    <location>
        <begin position="131"/>
        <end position="150"/>
    </location>
</feature>
<gene>
    <name evidence="2" type="ORF">NDU88_002567</name>
</gene>
<accession>A0AAV7NFS9</accession>